<reference evidence="2" key="2">
    <citation type="journal article" date="2015" name="Data Brief">
        <title>Shoot transcriptome of the giant reed, Arundo donax.</title>
        <authorList>
            <person name="Barrero R.A."/>
            <person name="Guerrero F.D."/>
            <person name="Moolhuijzen P."/>
            <person name="Goolsby J.A."/>
            <person name="Tidwell J."/>
            <person name="Bellgard S.E."/>
            <person name="Bellgard M.I."/>
        </authorList>
    </citation>
    <scope>NUCLEOTIDE SEQUENCE</scope>
    <source>
        <tissue evidence="2">Shoot tissue taken approximately 20 cm above the soil surface</tissue>
    </source>
</reference>
<dbReference type="EMBL" id="GBRH01209780">
    <property type="protein sequence ID" value="JAD88115.1"/>
    <property type="molecule type" value="Transcribed_RNA"/>
</dbReference>
<evidence type="ECO:0000313" key="2">
    <source>
        <dbReference type="EMBL" id="JAD88115.1"/>
    </source>
</evidence>
<name>A0A0A9DR59_ARUDO</name>
<feature type="region of interest" description="Disordered" evidence="1">
    <location>
        <begin position="35"/>
        <end position="66"/>
    </location>
</feature>
<accession>A0A0A9DR59</accession>
<dbReference type="AlphaFoldDB" id="A0A0A9DR59"/>
<evidence type="ECO:0000256" key="1">
    <source>
        <dbReference type="SAM" id="MobiDB-lite"/>
    </source>
</evidence>
<organism evidence="2">
    <name type="scientific">Arundo donax</name>
    <name type="common">Giant reed</name>
    <name type="synonym">Donax arundinaceus</name>
    <dbReference type="NCBI Taxonomy" id="35708"/>
    <lineage>
        <taxon>Eukaryota</taxon>
        <taxon>Viridiplantae</taxon>
        <taxon>Streptophyta</taxon>
        <taxon>Embryophyta</taxon>
        <taxon>Tracheophyta</taxon>
        <taxon>Spermatophyta</taxon>
        <taxon>Magnoliopsida</taxon>
        <taxon>Liliopsida</taxon>
        <taxon>Poales</taxon>
        <taxon>Poaceae</taxon>
        <taxon>PACMAD clade</taxon>
        <taxon>Arundinoideae</taxon>
        <taxon>Arundineae</taxon>
        <taxon>Arundo</taxon>
    </lineage>
</organism>
<sequence>MHFAKHMGGVHLGSRMTSALARGSMGASALTRCAAERGMNPSPSRWQVGGGGRIRSGSCRNCGAGN</sequence>
<proteinExistence type="predicted"/>
<feature type="compositionally biased region" description="Low complexity" evidence="1">
    <location>
        <begin position="55"/>
        <end position="66"/>
    </location>
</feature>
<protein>
    <submittedName>
        <fullName evidence="2">Uncharacterized protein</fullName>
    </submittedName>
</protein>
<reference evidence="2" key="1">
    <citation type="submission" date="2014-09" db="EMBL/GenBank/DDBJ databases">
        <authorList>
            <person name="Magalhaes I.L.F."/>
            <person name="Oliveira U."/>
            <person name="Santos F.R."/>
            <person name="Vidigal T.H.D.A."/>
            <person name="Brescovit A.D."/>
            <person name="Santos A.J."/>
        </authorList>
    </citation>
    <scope>NUCLEOTIDE SEQUENCE</scope>
    <source>
        <tissue evidence="2">Shoot tissue taken approximately 20 cm above the soil surface</tissue>
    </source>
</reference>